<dbReference type="SUPFAM" id="SSF52540">
    <property type="entry name" value="P-loop containing nucleoside triphosphate hydrolases"/>
    <property type="match status" value="1"/>
</dbReference>
<feature type="domain" description="ABC transporter" evidence="5">
    <location>
        <begin position="6"/>
        <end position="243"/>
    </location>
</feature>
<sequence length="244" mass="26588">MTHTAITVSNLSKEFQIDQNKTASVLKNISLQAHYNEFTSILGISGSGKSTLLKCISSLLAPSSGSVHINGLNPYKLRNSQLAKLRRKDIAFIFQSYNLLPALPVLENIAIPLRLSHRPVDTKKIHNLLSQMKFQADAHTFVKHLSGGEQQKVAIARAILSDSSIIFADEPTGALDSHSRQIIFDLLKGLAKAGKCVLMVTHDLELASQTDRALVLKDGQIVHDISSPSPDTLYQALGVSISDK</sequence>
<evidence type="ECO:0000313" key="7">
    <source>
        <dbReference type="Proteomes" id="UP000297253"/>
    </source>
</evidence>
<dbReference type="PROSITE" id="PS00211">
    <property type="entry name" value="ABC_TRANSPORTER_1"/>
    <property type="match status" value="1"/>
</dbReference>
<evidence type="ECO:0000259" key="5">
    <source>
        <dbReference type="PROSITE" id="PS50893"/>
    </source>
</evidence>
<protein>
    <submittedName>
        <fullName evidence="6">ABC transporter ATP-binding protein</fullName>
    </submittedName>
</protein>
<comment type="similarity">
    <text evidence="1">Belongs to the ABC transporter superfamily.</text>
</comment>
<dbReference type="InterPro" id="IPR003439">
    <property type="entry name" value="ABC_transporter-like_ATP-bd"/>
</dbReference>
<dbReference type="Gene3D" id="3.40.50.300">
    <property type="entry name" value="P-loop containing nucleotide triphosphate hydrolases"/>
    <property type="match status" value="1"/>
</dbReference>
<dbReference type="SMART" id="SM00382">
    <property type="entry name" value="AAA"/>
    <property type="match status" value="1"/>
</dbReference>
<dbReference type="Proteomes" id="UP000297253">
    <property type="component" value="Unassembled WGS sequence"/>
</dbReference>
<evidence type="ECO:0000256" key="2">
    <source>
        <dbReference type="ARBA" id="ARBA00022448"/>
    </source>
</evidence>
<organism evidence="6 7">
    <name type="scientific">Streptococcus cuniculi</name>
    <dbReference type="NCBI Taxonomy" id="1432788"/>
    <lineage>
        <taxon>Bacteria</taxon>
        <taxon>Bacillati</taxon>
        <taxon>Bacillota</taxon>
        <taxon>Bacilli</taxon>
        <taxon>Lactobacillales</taxon>
        <taxon>Streptococcaceae</taxon>
        <taxon>Streptococcus</taxon>
    </lineage>
</organism>
<evidence type="ECO:0000256" key="3">
    <source>
        <dbReference type="ARBA" id="ARBA00022741"/>
    </source>
</evidence>
<dbReference type="OrthoDB" id="9802264at2"/>
<dbReference type="GO" id="GO:0016887">
    <property type="term" value="F:ATP hydrolysis activity"/>
    <property type="evidence" value="ECO:0007669"/>
    <property type="project" value="InterPro"/>
</dbReference>
<reference evidence="6 7" key="1">
    <citation type="submission" date="2019-03" db="EMBL/GenBank/DDBJ databases">
        <title>Diversity of the mouse oral microbiome.</title>
        <authorList>
            <person name="Joseph S."/>
            <person name="Aduse-Opoku J."/>
            <person name="Curtis M."/>
            <person name="Wade W."/>
            <person name="Hashim A."/>
        </authorList>
    </citation>
    <scope>NUCLEOTIDE SEQUENCE [LARGE SCALE GENOMIC DNA]</scope>
    <source>
        <strain evidence="6 7">WM131</strain>
    </source>
</reference>
<comment type="caution">
    <text evidence="6">The sequence shown here is derived from an EMBL/GenBank/DDBJ whole genome shotgun (WGS) entry which is preliminary data.</text>
</comment>
<dbReference type="RefSeq" id="WP_135182504.1">
    <property type="nucleotide sequence ID" value="NZ_JADGKZ010000014.1"/>
</dbReference>
<evidence type="ECO:0000256" key="4">
    <source>
        <dbReference type="ARBA" id="ARBA00022840"/>
    </source>
</evidence>
<dbReference type="InterPro" id="IPR017911">
    <property type="entry name" value="MacB-like_ATP-bd"/>
</dbReference>
<dbReference type="InterPro" id="IPR017871">
    <property type="entry name" value="ABC_transporter-like_CS"/>
</dbReference>
<gene>
    <name evidence="6" type="ORF">E4T82_09025</name>
</gene>
<dbReference type="Pfam" id="PF00005">
    <property type="entry name" value="ABC_tran"/>
    <property type="match status" value="1"/>
</dbReference>
<accession>A0A4Y9JB98</accession>
<evidence type="ECO:0000256" key="1">
    <source>
        <dbReference type="ARBA" id="ARBA00005417"/>
    </source>
</evidence>
<dbReference type="GO" id="GO:0005524">
    <property type="term" value="F:ATP binding"/>
    <property type="evidence" value="ECO:0007669"/>
    <property type="project" value="UniProtKB-KW"/>
</dbReference>
<keyword evidence="4 6" id="KW-0067">ATP-binding</keyword>
<dbReference type="PANTHER" id="PTHR42798">
    <property type="entry name" value="LIPOPROTEIN-RELEASING SYSTEM ATP-BINDING PROTEIN LOLD"/>
    <property type="match status" value="1"/>
</dbReference>
<name>A0A4Y9JB98_9STRE</name>
<evidence type="ECO:0000313" key="6">
    <source>
        <dbReference type="EMBL" id="TFU97239.1"/>
    </source>
</evidence>
<keyword evidence="2" id="KW-0813">Transport</keyword>
<dbReference type="InterPro" id="IPR027417">
    <property type="entry name" value="P-loop_NTPase"/>
</dbReference>
<proteinExistence type="inferred from homology"/>
<dbReference type="PROSITE" id="PS50893">
    <property type="entry name" value="ABC_TRANSPORTER_2"/>
    <property type="match status" value="1"/>
</dbReference>
<dbReference type="EMBL" id="SPPD01000014">
    <property type="protein sequence ID" value="TFU97239.1"/>
    <property type="molecule type" value="Genomic_DNA"/>
</dbReference>
<dbReference type="InterPro" id="IPR003593">
    <property type="entry name" value="AAA+_ATPase"/>
</dbReference>
<dbReference type="CDD" id="cd03255">
    <property type="entry name" value="ABC_MJ0796_LolCDE_FtsE"/>
    <property type="match status" value="1"/>
</dbReference>
<dbReference type="AlphaFoldDB" id="A0A4Y9JB98"/>
<dbReference type="PANTHER" id="PTHR42798:SF7">
    <property type="entry name" value="ALPHA-D-RIBOSE 1-METHYLPHOSPHONATE 5-TRIPHOSPHATE SYNTHASE SUBUNIT PHNL"/>
    <property type="match status" value="1"/>
</dbReference>
<keyword evidence="3" id="KW-0547">Nucleotide-binding</keyword>